<dbReference type="PANTHER" id="PTHR11610">
    <property type="entry name" value="LIPASE"/>
    <property type="match status" value="1"/>
</dbReference>
<dbReference type="Proteomes" id="UP001153714">
    <property type="component" value="Chromosome 22"/>
</dbReference>
<dbReference type="AlphaFoldDB" id="A0A9N9WH23"/>
<keyword evidence="7" id="KW-1185">Reference proteome</keyword>
<keyword evidence="3" id="KW-0964">Secreted</keyword>
<dbReference type="InterPro" id="IPR000734">
    <property type="entry name" value="TAG_lipase"/>
</dbReference>
<dbReference type="GO" id="GO:0016042">
    <property type="term" value="P:lipid catabolic process"/>
    <property type="evidence" value="ECO:0007669"/>
    <property type="project" value="TreeGrafter"/>
</dbReference>
<dbReference type="OrthoDB" id="199913at2759"/>
<evidence type="ECO:0000256" key="1">
    <source>
        <dbReference type="ARBA" id="ARBA00004613"/>
    </source>
</evidence>
<dbReference type="InterPro" id="IPR029058">
    <property type="entry name" value="AB_hydrolase_fold"/>
</dbReference>
<organism evidence="6 7">
    <name type="scientific">Diatraea saccharalis</name>
    <name type="common">sugarcane borer</name>
    <dbReference type="NCBI Taxonomy" id="40085"/>
    <lineage>
        <taxon>Eukaryota</taxon>
        <taxon>Metazoa</taxon>
        <taxon>Ecdysozoa</taxon>
        <taxon>Arthropoda</taxon>
        <taxon>Hexapoda</taxon>
        <taxon>Insecta</taxon>
        <taxon>Pterygota</taxon>
        <taxon>Neoptera</taxon>
        <taxon>Endopterygota</taxon>
        <taxon>Lepidoptera</taxon>
        <taxon>Glossata</taxon>
        <taxon>Ditrysia</taxon>
        <taxon>Pyraloidea</taxon>
        <taxon>Crambidae</taxon>
        <taxon>Crambinae</taxon>
        <taxon>Diatraea</taxon>
    </lineage>
</organism>
<evidence type="ECO:0000313" key="7">
    <source>
        <dbReference type="Proteomes" id="UP001153714"/>
    </source>
</evidence>
<reference evidence="6" key="1">
    <citation type="submission" date="2021-12" db="EMBL/GenBank/DDBJ databases">
        <authorList>
            <person name="King R."/>
        </authorList>
    </citation>
    <scope>NUCLEOTIDE SEQUENCE</scope>
</reference>
<comment type="subcellular location">
    <subcellularLocation>
        <location evidence="1">Secreted</location>
    </subcellularLocation>
</comment>
<proteinExistence type="inferred from homology"/>
<accession>A0A9N9WH23</accession>
<gene>
    <name evidence="6" type="ORF">DIATSA_LOCUS8178</name>
</gene>
<feature type="domain" description="Lipase" evidence="5">
    <location>
        <begin position="410"/>
        <end position="536"/>
    </location>
</feature>
<dbReference type="InterPro" id="IPR013818">
    <property type="entry name" value="Lipase"/>
</dbReference>
<dbReference type="Gene3D" id="3.40.50.1820">
    <property type="entry name" value="alpha/beta hydrolase"/>
    <property type="match status" value="2"/>
</dbReference>
<evidence type="ECO:0000313" key="6">
    <source>
        <dbReference type="EMBL" id="CAG9790512.1"/>
    </source>
</evidence>
<reference evidence="6" key="2">
    <citation type="submission" date="2022-10" db="EMBL/GenBank/DDBJ databases">
        <authorList>
            <consortium name="ENA_rothamsted_submissions"/>
            <consortium name="culmorum"/>
            <person name="King R."/>
        </authorList>
    </citation>
    <scope>NUCLEOTIDE SEQUENCE</scope>
</reference>
<dbReference type="EMBL" id="OU893353">
    <property type="protein sequence ID" value="CAG9790512.1"/>
    <property type="molecule type" value="Genomic_DNA"/>
</dbReference>
<feature type="domain" description="Lipase" evidence="5">
    <location>
        <begin position="261"/>
        <end position="355"/>
    </location>
</feature>
<evidence type="ECO:0000256" key="3">
    <source>
        <dbReference type="ARBA" id="ARBA00022525"/>
    </source>
</evidence>
<evidence type="ECO:0000256" key="2">
    <source>
        <dbReference type="ARBA" id="ARBA00010701"/>
    </source>
</evidence>
<evidence type="ECO:0000256" key="4">
    <source>
        <dbReference type="RuleBase" id="RU004262"/>
    </source>
</evidence>
<sequence>MPRPPNSYHYLFIALPTDPIIRKLDSDLRYQYAEDSDGKLHLVDLWMDVNDFSAVTRFNPDTQNVYHLFTRNNPTVSQPLLVGNSGLLANTNFNAQRRTVILVHGWMDSATSTFNNVLVPGELELHGMCNLHRHLEVEYDEVTHQENFFQEFLENNTTPELLDDITNSSERIQSFENIQEVITQENNIADPLMKTIKPPKITVLSDVRFNWTNISFYIPKQEKKKFTPNKFSKTFEEFLTDMGESSNTVKSLKETNKEHVEKKRIEEKENETFLAAEDVNVIVVDWSAGSGSINYAAAVANTVPSGISVASFINWLNSAAGTTPVMFHLVGFSLGAHQVGIIGRHLGGSIAYITGRPHLSLSIFERVRGLTRKTGLIKPVLFRAGVKSLGLRLKVAFQKSLKFIYKLSVGLDAAGPGWMTNDNRFREDDGVYTELIHTNAGVAGIINPLAQVSFYPNGGVNMPGCGFISDCSHARSYFYFAESIGGGTFTGRRCLTSAAAMAGSCLMPGTLQMGGLQPKMGSTGIFYLETNAEAPFARG</sequence>
<protein>
    <recommendedName>
        <fullName evidence="5">Lipase domain-containing protein</fullName>
    </recommendedName>
</protein>
<dbReference type="Pfam" id="PF00151">
    <property type="entry name" value="Lipase"/>
    <property type="match status" value="2"/>
</dbReference>
<comment type="similarity">
    <text evidence="2 4">Belongs to the AB hydrolase superfamily. Lipase family.</text>
</comment>
<name>A0A9N9WH23_9NEOP</name>
<dbReference type="SUPFAM" id="SSF53474">
    <property type="entry name" value="alpha/beta-Hydrolases"/>
    <property type="match status" value="2"/>
</dbReference>
<dbReference type="GO" id="GO:0005615">
    <property type="term" value="C:extracellular space"/>
    <property type="evidence" value="ECO:0007669"/>
    <property type="project" value="TreeGrafter"/>
</dbReference>
<dbReference type="GO" id="GO:0016298">
    <property type="term" value="F:lipase activity"/>
    <property type="evidence" value="ECO:0007669"/>
    <property type="project" value="InterPro"/>
</dbReference>
<evidence type="ECO:0000259" key="5">
    <source>
        <dbReference type="Pfam" id="PF00151"/>
    </source>
</evidence>
<dbReference type="PANTHER" id="PTHR11610:SF173">
    <property type="entry name" value="LIPASE DOMAIN-CONTAINING PROTEIN-RELATED"/>
    <property type="match status" value="1"/>
</dbReference>